<dbReference type="EMBL" id="BAAANB010000021">
    <property type="protein sequence ID" value="GAA2039968.1"/>
    <property type="molecule type" value="Genomic_DNA"/>
</dbReference>
<accession>A0ABN2UMP6</accession>
<reference evidence="1 2" key="1">
    <citation type="journal article" date="2019" name="Int. J. Syst. Evol. Microbiol.">
        <title>The Global Catalogue of Microorganisms (GCM) 10K type strain sequencing project: providing services to taxonomists for standard genome sequencing and annotation.</title>
        <authorList>
            <consortium name="The Broad Institute Genomics Platform"/>
            <consortium name="The Broad Institute Genome Sequencing Center for Infectious Disease"/>
            <person name="Wu L."/>
            <person name="Ma J."/>
        </authorList>
    </citation>
    <scope>NUCLEOTIDE SEQUENCE [LARGE SCALE GENOMIC DNA]</scope>
    <source>
        <strain evidence="1 2">JCM 14283</strain>
    </source>
</reference>
<dbReference type="Proteomes" id="UP001501285">
    <property type="component" value="Unassembled WGS sequence"/>
</dbReference>
<keyword evidence="2" id="KW-1185">Reference proteome</keyword>
<name>A0ABN2UMP6_9MICO</name>
<evidence type="ECO:0000313" key="2">
    <source>
        <dbReference type="Proteomes" id="UP001501285"/>
    </source>
</evidence>
<proteinExistence type="predicted"/>
<comment type="caution">
    <text evidence="1">The sequence shown here is derived from an EMBL/GenBank/DDBJ whole genome shotgun (WGS) entry which is preliminary data.</text>
</comment>
<organism evidence="1 2">
    <name type="scientific">Terrabacter terrae</name>
    <dbReference type="NCBI Taxonomy" id="318434"/>
    <lineage>
        <taxon>Bacteria</taxon>
        <taxon>Bacillati</taxon>
        <taxon>Actinomycetota</taxon>
        <taxon>Actinomycetes</taxon>
        <taxon>Micrococcales</taxon>
        <taxon>Intrasporangiaceae</taxon>
        <taxon>Terrabacter</taxon>
    </lineage>
</organism>
<sequence>MLEVNEMAWVVLTAKDWVTWTAAAYVALPPWSAAIVQVPGPTRVTVDLTTVQTAVVVLVIVTAKPDVAVAETE</sequence>
<evidence type="ECO:0000313" key="1">
    <source>
        <dbReference type="EMBL" id="GAA2039968.1"/>
    </source>
</evidence>
<gene>
    <name evidence="1" type="ORF">GCM10009740_36010</name>
</gene>
<protein>
    <submittedName>
        <fullName evidence="1">Uncharacterized protein</fullName>
    </submittedName>
</protein>